<comment type="caution">
    <text evidence="2">The sequence shown here is derived from an EMBL/GenBank/DDBJ whole genome shotgun (WGS) entry which is preliminary data.</text>
</comment>
<dbReference type="Proteomes" id="UP001180737">
    <property type="component" value="Unassembled WGS sequence"/>
</dbReference>
<dbReference type="InterPro" id="IPR016040">
    <property type="entry name" value="NAD(P)-bd_dom"/>
</dbReference>
<proteinExistence type="predicted"/>
<dbReference type="PANTHER" id="PTHR43355:SF2">
    <property type="entry name" value="FLAVIN REDUCTASE (NADPH)"/>
    <property type="match status" value="1"/>
</dbReference>
<dbReference type="RefSeq" id="WP_033530904.1">
    <property type="nucleotide sequence ID" value="NZ_JAVRFJ010000034.1"/>
</dbReference>
<dbReference type="InterPro" id="IPR051606">
    <property type="entry name" value="Polyketide_Oxido-like"/>
</dbReference>
<evidence type="ECO:0000259" key="1">
    <source>
        <dbReference type="Pfam" id="PF13460"/>
    </source>
</evidence>
<evidence type="ECO:0000313" key="2">
    <source>
        <dbReference type="EMBL" id="MDT0571995.1"/>
    </source>
</evidence>
<dbReference type="InterPro" id="IPR036291">
    <property type="entry name" value="NAD(P)-bd_dom_sf"/>
</dbReference>
<dbReference type="PANTHER" id="PTHR43355">
    <property type="entry name" value="FLAVIN REDUCTASE (NADPH)"/>
    <property type="match status" value="1"/>
</dbReference>
<organism evidence="2 3">
    <name type="scientific">Streptomyces gottesmaniae</name>
    <dbReference type="NCBI Taxonomy" id="3075518"/>
    <lineage>
        <taxon>Bacteria</taxon>
        <taxon>Bacillati</taxon>
        <taxon>Actinomycetota</taxon>
        <taxon>Actinomycetes</taxon>
        <taxon>Kitasatosporales</taxon>
        <taxon>Streptomycetaceae</taxon>
        <taxon>Streptomyces</taxon>
    </lineage>
</organism>
<dbReference type="Gene3D" id="3.40.50.720">
    <property type="entry name" value="NAD(P)-binding Rossmann-like Domain"/>
    <property type="match status" value="1"/>
</dbReference>
<sequence>MNLLILGATGPTGRHIVDLALRSGDKVTLLARRPEALVDMTELAGQADQVTVVAGDATSHHDVAKAMIGQDVVVAALGRSTSVRADDLFTRAAAAVVGAAKDVGVSRLVWLSSFGVGDTYRSASAVQKVIYSTLLRNIYANKEISEKAIRSSGLDWTLVYPTMLTKDPAKGTYRVGERLPMKGNPTISRADVADFMYKAARSTEWINRQAVITD</sequence>
<feature type="domain" description="NAD(P)-binding" evidence="1">
    <location>
        <begin position="7"/>
        <end position="201"/>
    </location>
</feature>
<keyword evidence="3" id="KW-1185">Reference proteome</keyword>
<reference evidence="2" key="1">
    <citation type="submission" date="2024-05" db="EMBL/GenBank/DDBJ databases">
        <title>30 novel species of actinomycetes from the DSMZ collection.</title>
        <authorList>
            <person name="Nouioui I."/>
        </authorList>
    </citation>
    <scope>NUCLEOTIDE SEQUENCE</scope>
    <source>
        <strain evidence="2">DSM 3412</strain>
    </source>
</reference>
<protein>
    <submittedName>
        <fullName evidence="2">NAD(P)-binding oxidoreductase</fullName>
    </submittedName>
</protein>
<evidence type="ECO:0000313" key="3">
    <source>
        <dbReference type="Proteomes" id="UP001180737"/>
    </source>
</evidence>
<accession>A0ABU2Z6N5</accession>
<dbReference type="SUPFAM" id="SSF51735">
    <property type="entry name" value="NAD(P)-binding Rossmann-fold domains"/>
    <property type="match status" value="1"/>
</dbReference>
<name>A0ABU2Z6N5_9ACTN</name>
<gene>
    <name evidence="2" type="ORF">RM704_31850</name>
</gene>
<dbReference type="Pfam" id="PF13460">
    <property type="entry name" value="NAD_binding_10"/>
    <property type="match status" value="1"/>
</dbReference>
<dbReference type="EMBL" id="JAVRFJ010000034">
    <property type="protein sequence ID" value="MDT0571995.1"/>
    <property type="molecule type" value="Genomic_DNA"/>
</dbReference>